<reference evidence="1 2" key="1">
    <citation type="submission" date="2014-03" db="EMBL/GenBank/DDBJ databases">
        <title>The draft genome sequence of Marivita geojedonensis KCTC 23882.</title>
        <authorList>
            <person name="Lai Q."/>
            <person name="Shao Z."/>
        </authorList>
    </citation>
    <scope>NUCLEOTIDE SEQUENCE [LARGE SCALE GENOMIC DNA]</scope>
    <source>
        <strain evidence="1 2">DPG-138</strain>
    </source>
</reference>
<organism evidence="1 2">
    <name type="scientific">Marivita geojedonensis</name>
    <dbReference type="NCBI Taxonomy" id="1123756"/>
    <lineage>
        <taxon>Bacteria</taxon>
        <taxon>Pseudomonadati</taxon>
        <taxon>Pseudomonadota</taxon>
        <taxon>Alphaproteobacteria</taxon>
        <taxon>Rhodobacterales</taxon>
        <taxon>Roseobacteraceae</taxon>
        <taxon>Marivita</taxon>
    </lineage>
</organism>
<dbReference type="EMBL" id="JFKC01000003">
    <property type="protein sequence ID" value="OSQ52012.1"/>
    <property type="molecule type" value="Genomic_DNA"/>
</dbReference>
<proteinExistence type="predicted"/>
<comment type="caution">
    <text evidence="1">The sequence shown here is derived from an EMBL/GenBank/DDBJ whole genome shotgun (WGS) entry which is preliminary data.</text>
</comment>
<evidence type="ECO:0000313" key="1">
    <source>
        <dbReference type="EMBL" id="OSQ52012.1"/>
    </source>
</evidence>
<dbReference type="RefSeq" id="WP_085635741.1">
    <property type="nucleotide sequence ID" value="NZ_JFKC01000003.1"/>
</dbReference>
<name>A0A1X4NN75_9RHOB</name>
<sequence length="84" mass="9419">MNGDLTVRTRDVAREAYHVVTPEGAALVPECLMDRFPNEARPSHQSAYEWIGAHKRQITRAVATLKAGKTPKDPYDLITLIEET</sequence>
<keyword evidence="2" id="KW-1185">Reference proteome</keyword>
<dbReference type="Proteomes" id="UP000193926">
    <property type="component" value="Unassembled WGS sequence"/>
</dbReference>
<dbReference type="OrthoDB" id="7864219at2"/>
<gene>
    <name evidence="1" type="ORF">MGEO_05615</name>
</gene>
<dbReference type="AlphaFoldDB" id="A0A1X4NN75"/>
<evidence type="ECO:0000313" key="2">
    <source>
        <dbReference type="Proteomes" id="UP000193926"/>
    </source>
</evidence>
<protein>
    <submittedName>
        <fullName evidence="1">Uncharacterized protein</fullName>
    </submittedName>
</protein>
<dbReference type="STRING" id="1123756.MGEO_05615"/>
<accession>A0A1X4NN75</accession>